<proteinExistence type="predicted"/>
<dbReference type="EMBL" id="JANARS010000001">
    <property type="protein sequence ID" value="MCP3420519.1"/>
    <property type="molecule type" value="Genomic_DNA"/>
</dbReference>
<evidence type="ECO:0000256" key="1">
    <source>
        <dbReference type="SAM" id="SignalP"/>
    </source>
</evidence>
<feature type="signal peptide" evidence="1">
    <location>
        <begin position="1"/>
        <end position="28"/>
    </location>
</feature>
<dbReference type="RefSeq" id="WP_254179751.1">
    <property type="nucleotide sequence ID" value="NZ_JANARS010000001.1"/>
</dbReference>
<organism evidence="2 3">
    <name type="scientific">Nocardioides pinisoli</name>
    <dbReference type="NCBI Taxonomy" id="2950279"/>
    <lineage>
        <taxon>Bacteria</taxon>
        <taxon>Bacillati</taxon>
        <taxon>Actinomycetota</taxon>
        <taxon>Actinomycetes</taxon>
        <taxon>Propionibacteriales</taxon>
        <taxon>Nocardioidaceae</taxon>
        <taxon>Nocardioides</taxon>
    </lineage>
</organism>
<protein>
    <submittedName>
        <fullName evidence="2">Uncharacterized protein</fullName>
    </submittedName>
</protein>
<evidence type="ECO:0000313" key="3">
    <source>
        <dbReference type="Proteomes" id="UP001204524"/>
    </source>
</evidence>
<dbReference type="Proteomes" id="UP001204524">
    <property type="component" value="Unassembled WGS sequence"/>
</dbReference>
<gene>
    <name evidence="2" type="ORF">NCI01_01795</name>
</gene>
<accession>A0ABT1KT01</accession>
<feature type="chain" id="PRO_5046781055" evidence="1">
    <location>
        <begin position="29"/>
        <end position="253"/>
    </location>
</feature>
<evidence type="ECO:0000313" key="2">
    <source>
        <dbReference type="EMBL" id="MCP3420519.1"/>
    </source>
</evidence>
<keyword evidence="1" id="KW-0732">Signal</keyword>
<reference evidence="2 3" key="1">
    <citation type="submission" date="2022-06" db="EMBL/GenBank/DDBJ databases">
        <authorList>
            <person name="So Y."/>
        </authorList>
    </citation>
    <scope>NUCLEOTIDE SEQUENCE [LARGE SCALE GENOMIC DNA]</scope>
    <source>
        <strain evidence="2 3">STR3</strain>
    </source>
</reference>
<keyword evidence="3" id="KW-1185">Reference proteome</keyword>
<name>A0ABT1KT01_9ACTN</name>
<sequence length="253" mass="26839">MRAATLGSLTAATSLALLAPFAPATAGAAAPADFRADACRDADHAGLASDSATRTTVLSERVEGLRTITVTAERLSYANGARCDLVWVDGRLAFGQDLKGYQASVGDMGDLVVAGTAQGEVEHRGISTAVGGTPPSHELDREVLGAIVYTPTDSGTLPELPGLPAEWQGQPYTFTHTRTTAEATFRARVGRRESFTVTPATRAAAARRLERDLRIATSAADRRDARRTHRLALRGVRLVMKPFTARWSGELPG</sequence>
<comment type="caution">
    <text evidence="2">The sequence shown here is derived from an EMBL/GenBank/DDBJ whole genome shotgun (WGS) entry which is preliminary data.</text>
</comment>